<dbReference type="Proteomes" id="UP000298663">
    <property type="component" value="Unassembled WGS sequence"/>
</dbReference>
<organism evidence="2 3">
    <name type="scientific">Steinernema carpocapsae</name>
    <name type="common">Entomopathogenic nematode</name>
    <dbReference type="NCBI Taxonomy" id="34508"/>
    <lineage>
        <taxon>Eukaryota</taxon>
        <taxon>Metazoa</taxon>
        <taxon>Ecdysozoa</taxon>
        <taxon>Nematoda</taxon>
        <taxon>Chromadorea</taxon>
        <taxon>Rhabditida</taxon>
        <taxon>Tylenchina</taxon>
        <taxon>Panagrolaimomorpha</taxon>
        <taxon>Strongyloidoidea</taxon>
        <taxon>Steinernematidae</taxon>
        <taxon>Steinernema</taxon>
    </lineage>
</organism>
<comment type="caution">
    <text evidence="2">The sequence shown here is derived from an EMBL/GenBank/DDBJ whole genome shotgun (WGS) entry which is preliminary data.</text>
</comment>
<gene>
    <name evidence="2" type="ORF">L596_009929</name>
</gene>
<protein>
    <submittedName>
        <fullName evidence="2">Uncharacterized protein</fullName>
    </submittedName>
</protein>
<accession>A0A4U5PGR4</accession>
<dbReference type="EMBL" id="AZBU02000002">
    <property type="protein sequence ID" value="TKR95809.1"/>
    <property type="molecule type" value="Genomic_DNA"/>
</dbReference>
<keyword evidence="1" id="KW-1133">Transmembrane helix</keyword>
<dbReference type="AlphaFoldDB" id="A0A4U5PGR4"/>
<evidence type="ECO:0000256" key="1">
    <source>
        <dbReference type="SAM" id="Phobius"/>
    </source>
</evidence>
<name>A0A4U5PGR4_STECR</name>
<dbReference type="OrthoDB" id="10583760at2759"/>
<evidence type="ECO:0000313" key="2">
    <source>
        <dbReference type="EMBL" id="TKR95809.1"/>
    </source>
</evidence>
<keyword evidence="3" id="KW-1185">Reference proteome</keyword>
<reference evidence="2 3" key="2">
    <citation type="journal article" date="2019" name="G3 (Bethesda)">
        <title>Hybrid Assembly of the Genome of the Entomopathogenic Nematode Steinernema carpocapsae Identifies the X-Chromosome.</title>
        <authorList>
            <person name="Serra L."/>
            <person name="Macchietto M."/>
            <person name="Macias-Munoz A."/>
            <person name="McGill C.J."/>
            <person name="Rodriguez I.M."/>
            <person name="Rodriguez B."/>
            <person name="Murad R."/>
            <person name="Mortazavi A."/>
        </authorList>
    </citation>
    <scope>NUCLEOTIDE SEQUENCE [LARGE SCALE GENOMIC DNA]</scope>
    <source>
        <strain evidence="2 3">ALL</strain>
    </source>
</reference>
<sequence>MTSAPTHLLYDSSSSILNEFSGCSPRRRDARSSYCCCISGCANRPKHCFPIDLASNRSGLFGDAVGGSMSSSLDNVNPYEYVRCCCGRSIHIVRLAKIVYCLSLLTFCIWFLFEILIADLNEEATFTEHGINSFLFISGLTCYVMLWMATFKNYNKALITLYFFVERKTVCT</sequence>
<feature type="transmembrane region" description="Helical" evidence="1">
    <location>
        <begin position="130"/>
        <end position="149"/>
    </location>
</feature>
<keyword evidence="1" id="KW-0812">Transmembrane</keyword>
<feature type="transmembrane region" description="Helical" evidence="1">
    <location>
        <begin position="98"/>
        <end position="118"/>
    </location>
</feature>
<reference evidence="2 3" key="1">
    <citation type="journal article" date="2015" name="Genome Biol.">
        <title>Comparative genomics of Steinernema reveals deeply conserved gene regulatory networks.</title>
        <authorList>
            <person name="Dillman A.R."/>
            <person name="Macchietto M."/>
            <person name="Porter C.F."/>
            <person name="Rogers A."/>
            <person name="Williams B."/>
            <person name="Antoshechkin I."/>
            <person name="Lee M.M."/>
            <person name="Goodwin Z."/>
            <person name="Lu X."/>
            <person name="Lewis E.E."/>
            <person name="Goodrich-Blair H."/>
            <person name="Stock S.P."/>
            <person name="Adams B.J."/>
            <person name="Sternberg P.W."/>
            <person name="Mortazavi A."/>
        </authorList>
    </citation>
    <scope>NUCLEOTIDE SEQUENCE [LARGE SCALE GENOMIC DNA]</scope>
    <source>
        <strain evidence="2 3">ALL</strain>
    </source>
</reference>
<evidence type="ECO:0000313" key="3">
    <source>
        <dbReference type="Proteomes" id="UP000298663"/>
    </source>
</evidence>
<keyword evidence="1" id="KW-0472">Membrane</keyword>
<proteinExistence type="predicted"/>